<feature type="compositionally biased region" description="Polar residues" evidence="1">
    <location>
        <begin position="225"/>
        <end position="251"/>
    </location>
</feature>
<dbReference type="CTD" id="20242433"/>
<gene>
    <name evidence="3" type="ORF">LOTGIDRAFT_173574</name>
</gene>
<feature type="compositionally biased region" description="Basic residues" evidence="1">
    <location>
        <begin position="337"/>
        <end position="348"/>
    </location>
</feature>
<evidence type="ECO:0000313" key="4">
    <source>
        <dbReference type="Proteomes" id="UP000030746"/>
    </source>
</evidence>
<keyword evidence="2" id="KW-0812">Transmembrane</keyword>
<dbReference type="AlphaFoldDB" id="V4AR61"/>
<evidence type="ECO:0000313" key="3">
    <source>
        <dbReference type="EMBL" id="ESO99737.1"/>
    </source>
</evidence>
<keyword evidence="2" id="KW-1133">Transmembrane helix</keyword>
<accession>V4AR61</accession>
<dbReference type="GeneID" id="20242433"/>
<feature type="transmembrane region" description="Helical" evidence="2">
    <location>
        <begin position="184"/>
        <end position="208"/>
    </location>
</feature>
<protein>
    <recommendedName>
        <fullName evidence="5">CUB domain-containing protein</fullName>
    </recommendedName>
</protein>
<evidence type="ECO:0008006" key="5">
    <source>
        <dbReference type="Google" id="ProtNLM"/>
    </source>
</evidence>
<dbReference type="EMBL" id="KB200938">
    <property type="protein sequence ID" value="ESO99737.1"/>
    <property type="molecule type" value="Genomic_DNA"/>
</dbReference>
<feature type="region of interest" description="Disordered" evidence="1">
    <location>
        <begin position="296"/>
        <end position="406"/>
    </location>
</feature>
<keyword evidence="4" id="KW-1185">Reference proteome</keyword>
<feature type="compositionally biased region" description="Basic and acidic residues" evidence="1">
    <location>
        <begin position="350"/>
        <end position="406"/>
    </location>
</feature>
<dbReference type="OMA" id="RVHIKGE"/>
<evidence type="ECO:0000256" key="2">
    <source>
        <dbReference type="SAM" id="Phobius"/>
    </source>
</evidence>
<feature type="region of interest" description="Disordered" evidence="1">
    <location>
        <begin position="221"/>
        <end position="275"/>
    </location>
</feature>
<feature type="compositionally biased region" description="Basic and acidic residues" evidence="1">
    <location>
        <begin position="300"/>
        <end position="313"/>
    </location>
</feature>
<organism evidence="3 4">
    <name type="scientific">Lottia gigantea</name>
    <name type="common">Giant owl limpet</name>
    <dbReference type="NCBI Taxonomy" id="225164"/>
    <lineage>
        <taxon>Eukaryota</taxon>
        <taxon>Metazoa</taxon>
        <taxon>Spiralia</taxon>
        <taxon>Lophotrochozoa</taxon>
        <taxon>Mollusca</taxon>
        <taxon>Gastropoda</taxon>
        <taxon>Patellogastropoda</taxon>
        <taxon>Lottioidea</taxon>
        <taxon>Lottiidae</taxon>
        <taxon>Lottia</taxon>
    </lineage>
</organism>
<feature type="transmembrane region" description="Helical" evidence="2">
    <location>
        <begin position="7"/>
        <end position="24"/>
    </location>
</feature>
<dbReference type="Proteomes" id="UP000030746">
    <property type="component" value="Unassembled WGS sequence"/>
</dbReference>
<dbReference type="OrthoDB" id="6160301at2759"/>
<keyword evidence="2" id="KW-0472">Membrane</keyword>
<dbReference type="RefSeq" id="XP_009049595.1">
    <property type="nucleotide sequence ID" value="XM_009051347.1"/>
</dbReference>
<reference evidence="3 4" key="1">
    <citation type="journal article" date="2013" name="Nature">
        <title>Insights into bilaterian evolution from three spiralian genomes.</title>
        <authorList>
            <person name="Simakov O."/>
            <person name="Marletaz F."/>
            <person name="Cho S.J."/>
            <person name="Edsinger-Gonzales E."/>
            <person name="Havlak P."/>
            <person name="Hellsten U."/>
            <person name="Kuo D.H."/>
            <person name="Larsson T."/>
            <person name="Lv J."/>
            <person name="Arendt D."/>
            <person name="Savage R."/>
            <person name="Osoegawa K."/>
            <person name="de Jong P."/>
            <person name="Grimwood J."/>
            <person name="Chapman J.A."/>
            <person name="Shapiro H."/>
            <person name="Aerts A."/>
            <person name="Otillar R.P."/>
            <person name="Terry A.Y."/>
            <person name="Boore J.L."/>
            <person name="Grigoriev I.V."/>
            <person name="Lindberg D.R."/>
            <person name="Seaver E.C."/>
            <person name="Weisblat D.A."/>
            <person name="Putnam N.H."/>
            <person name="Rokhsar D.S."/>
        </authorList>
    </citation>
    <scope>NUCLEOTIDE SEQUENCE [LARGE SCALE GENOMIC DNA]</scope>
</reference>
<proteinExistence type="predicted"/>
<evidence type="ECO:0000256" key="1">
    <source>
        <dbReference type="SAM" id="MobiDB-lite"/>
    </source>
</evidence>
<sequence>MAFLKNGIWIRNIGLCLILVFLWIQDTKEDVTFTQTVDMAGRGCDEQTATQITDSDVVQVYARPPQLPSGEGTRDSCTVELVTNNNRRIRIYILDIVIYDCGTFIKIFDTEQQMVKPRWTLDCNTKSGQKFISAYSRVLIKLEKLSAQSINFKYSFALTTSQGPDVEFEQAESNFRQEILTDGAIAGIGVAAAVVLLAIILIIIFLVVRLKKIRREDDEIAMSSKGGSTNGRSRTTFQSRHYSHSQDMSSIDSRDAPYTNGFSNGAYKDESPNKEVKSILKTEKIEERKVNKSPFIIRQSHRESNRSLDKPCLDDTDVSEGDYYSDSSKIKRDAERKKRRSSRQRSKSSGHSDNERNDTKDRERARSRTRSEKSRLQSETDKDMRSRSEDPLLTLKREKERHQVGKRVEKAISTGLGPSVSVVLTSSEKGKDLAPQAVAMALHLLLDALVPDPEQLVRQVADTNPSHNRINIPPIAVTKHPLPVDDQTYLMVLGGKGKVPSDLVLTVQGRPLLEVGRIEIDRHCGDLGGSKS</sequence>
<name>V4AR61_LOTGI</name>
<dbReference type="HOGENOM" id="CLU_512206_0_0_1"/>
<dbReference type="KEGG" id="lgi:LOTGIDRAFT_173574"/>